<dbReference type="EMBL" id="JACBAF010002296">
    <property type="protein sequence ID" value="KAF7157781.1"/>
    <property type="molecule type" value="Genomic_DNA"/>
</dbReference>
<proteinExistence type="predicted"/>
<evidence type="ECO:0000313" key="4">
    <source>
        <dbReference type="Proteomes" id="UP000630445"/>
    </source>
</evidence>
<dbReference type="AlphaFoldDB" id="A0A8H6P0G0"/>
<dbReference type="OrthoDB" id="4478691at2759"/>
<dbReference type="Proteomes" id="UP000630445">
    <property type="component" value="Unassembled WGS sequence"/>
</dbReference>
<keyword evidence="4" id="KW-1185">Reference proteome</keyword>
<reference evidence="2" key="1">
    <citation type="submission" date="2020-06" db="EMBL/GenBank/DDBJ databases">
        <title>Draft genome sequences of strains closely related to Aspergillus parafelis and Aspergillus hiratsukae.</title>
        <authorList>
            <person name="Dos Santos R.A.C."/>
            <person name="Rivero-Menendez O."/>
            <person name="Steenwyk J.L."/>
            <person name="Mead M.E."/>
            <person name="Goldman G.H."/>
            <person name="Alastruey-Izquierdo A."/>
            <person name="Rokas A."/>
        </authorList>
    </citation>
    <scope>NUCLEOTIDE SEQUENCE</scope>
    <source>
        <strain evidence="2">CNM-CM5793</strain>
        <strain evidence="3">CNM-CM6106</strain>
    </source>
</reference>
<evidence type="ECO:0000256" key="1">
    <source>
        <dbReference type="SAM" id="MobiDB-lite"/>
    </source>
</evidence>
<organism evidence="2 4">
    <name type="scientific">Aspergillus hiratsukae</name>
    <dbReference type="NCBI Taxonomy" id="1194566"/>
    <lineage>
        <taxon>Eukaryota</taxon>
        <taxon>Fungi</taxon>
        <taxon>Dikarya</taxon>
        <taxon>Ascomycota</taxon>
        <taxon>Pezizomycotina</taxon>
        <taxon>Eurotiomycetes</taxon>
        <taxon>Eurotiomycetidae</taxon>
        <taxon>Eurotiales</taxon>
        <taxon>Aspergillaceae</taxon>
        <taxon>Aspergillus</taxon>
        <taxon>Aspergillus subgen. Fumigati</taxon>
    </lineage>
</organism>
<dbReference type="EMBL" id="JACBAD010002126">
    <property type="protein sequence ID" value="KAF7114194.1"/>
    <property type="molecule type" value="Genomic_DNA"/>
</dbReference>
<name>A0A8H6P0G0_9EURO</name>
<sequence length="373" mass="42315">MDPLRYLAPPRPFGDISDALDADDVEQRRDFASSIKNNAHLNMPDSDREAISAYWHACDSLIDGGDLPAEINMKTIREFEQSLQTNGPVNLRFDLATRTKMGEELDNLHDMWSFVRYEKYLPATVKEDAEKHPSAKVPDPWHKAFWKPFYGRLEAEADAWAKVLSGKNHFNECPTYLLLGQMCEDQTVDWDETVALIKHCAVEGVELPKADFVDYLKAKDVVGLARRLGRDEDSIGLSTEYVMGVGAMLLAYFKLHLPEALYENEEDPDPERWVPKKRLHDLMALEDGHEQAVQEVIRELFYEMVLGGSDDDEDAWEDEDESMDEDDDGGDVDLLAMMSSLGGGRYGPNGYNHNVYMGNGQFAEYQWGLSDSD</sequence>
<evidence type="ECO:0000313" key="3">
    <source>
        <dbReference type="EMBL" id="KAF7157781.1"/>
    </source>
</evidence>
<evidence type="ECO:0000313" key="2">
    <source>
        <dbReference type="EMBL" id="KAF7114194.1"/>
    </source>
</evidence>
<gene>
    <name evidence="2" type="ORF">CNMCM5793_007772</name>
    <name evidence="3" type="ORF">CNMCM6106_003910</name>
</gene>
<protein>
    <submittedName>
        <fullName evidence="2">Uncharacterized protein</fullName>
    </submittedName>
</protein>
<feature type="region of interest" description="Disordered" evidence="1">
    <location>
        <begin position="309"/>
        <end position="332"/>
    </location>
</feature>
<accession>A0A8H6P0G0</accession>
<feature type="compositionally biased region" description="Acidic residues" evidence="1">
    <location>
        <begin position="309"/>
        <end position="331"/>
    </location>
</feature>
<comment type="caution">
    <text evidence="2">The sequence shown here is derived from an EMBL/GenBank/DDBJ whole genome shotgun (WGS) entry which is preliminary data.</text>
</comment>
<dbReference type="Proteomes" id="UP000662466">
    <property type="component" value="Unassembled WGS sequence"/>
</dbReference>